<gene>
    <name evidence="6" type="ORF">AWB70_01589</name>
</gene>
<feature type="DNA-binding region" description="H-T-H motif" evidence="4">
    <location>
        <begin position="45"/>
        <end position="64"/>
    </location>
</feature>
<keyword evidence="1" id="KW-0805">Transcription regulation</keyword>
<evidence type="ECO:0000256" key="2">
    <source>
        <dbReference type="ARBA" id="ARBA00023125"/>
    </source>
</evidence>
<dbReference type="Proteomes" id="UP000054740">
    <property type="component" value="Unassembled WGS sequence"/>
</dbReference>
<evidence type="ECO:0000313" key="7">
    <source>
        <dbReference type="Proteomes" id="UP000054740"/>
    </source>
</evidence>
<dbReference type="GO" id="GO:0003700">
    <property type="term" value="F:DNA-binding transcription factor activity"/>
    <property type="evidence" value="ECO:0007669"/>
    <property type="project" value="TreeGrafter"/>
</dbReference>
<accession>A0A158G5W3</accession>
<dbReference type="InterPro" id="IPR001647">
    <property type="entry name" value="HTH_TetR"/>
</dbReference>
<protein>
    <submittedName>
        <fullName evidence="6">TetR family regulatory protein</fullName>
    </submittedName>
</protein>
<dbReference type="AlphaFoldDB" id="A0A158G5W3"/>
<keyword evidence="3" id="KW-0804">Transcription</keyword>
<dbReference type="InterPro" id="IPR009057">
    <property type="entry name" value="Homeodomain-like_sf"/>
</dbReference>
<dbReference type="PROSITE" id="PS50977">
    <property type="entry name" value="HTH_TETR_2"/>
    <property type="match status" value="1"/>
</dbReference>
<dbReference type="InterPro" id="IPR050109">
    <property type="entry name" value="HTH-type_TetR-like_transc_reg"/>
</dbReference>
<dbReference type="PANTHER" id="PTHR30055">
    <property type="entry name" value="HTH-TYPE TRANSCRIPTIONAL REGULATOR RUTR"/>
    <property type="match status" value="1"/>
</dbReference>
<dbReference type="PANTHER" id="PTHR30055:SF238">
    <property type="entry name" value="MYCOFACTOCIN BIOSYNTHESIS TRANSCRIPTIONAL REGULATOR MFTR-RELATED"/>
    <property type="match status" value="1"/>
</dbReference>
<evidence type="ECO:0000259" key="5">
    <source>
        <dbReference type="PROSITE" id="PS50977"/>
    </source>
</evidence>
<dbReference type="RefSeq" id="WP_235024164.1">
    <property type="nucleotide sequence ID" value="NZ_FCNY02000003.1"/>
</dbReference>
<keyword evidence="7" id="KW-1185">Reference proteome</keyword>
<dbReference type="Gene3D" id="1.10.357.10">
    <property type="entry name" value="Tetracycline Repressor, domain 2"/>
    <property type="match status" value="1"/>
</dbReference>
<dbReference type="PRINTS" id="PR00455">
    <property type="entry name" value="HTHTETR"/>
</dbReference>
<name>A0A158G5W3_CABCO</name>
<organism evidence="6 7">
    <name type="scientific">Caballeronia cordobensis</name>
    <name type="common">Burkholderia cordobensis</name>
    <dbReference type="NCBI Taxonomy" id="1353886"/>
    <lineage>
        <taxon>Bacteria</taxon>
        <taxon>Pseudomonadati</taxon>
        <taxon>Pseudomonadota</taxon>
        <taxon>Betaproteobacteria</taxon>
        <taxon>Burkholderiales</taxon>
        <taxon>Burkholderiaceae</taxon>
        <taxon>Caballeronia</taxon>
    </lineage>
</organism>
<evidence type="ECO:0000256" key="1">
    <source>
        <dbReference type="ARBA" id="ARBA00023015"/>
    </source>
</evidence>
<evidence type="ECO:0000313" key="6">
    <source>
        <dbReference type="EMBL" id="SAL27251.1"/>
    </source>
</evidence>
<keyword evidence="2 4" id="KW-0238">DNA-binding</keyword>
<dbReference type="Pfam" id="PF00440">
    <property type="entry name" value="TetR_N"/>
    <property type="match status" value="1"/>
</dbReference>
<dbReference type="SUPFAM" id="SSF46689">
    <property type="entry name" value="Homeodomain-like"/>
    <property type="match status" value="1"/>
</dbReference>
<sequence length="215" mass="24243">MIGVIVPAMTKQPKNQREIQKEATRQRILSTALELFVSRGYVVTTVDDIAAAANTTRVTFYSHFESRRELMRALIHELNGILERHEEPGRNSTASLLVAVVREGSREQLGGWLRDQAARWPAIKPYVLAATEASAVDAEMRALLRGWIEEVVADIREGLDAADRYEPNTRHYRGELAYVALDQTALSWMRGDLDLTTEPALDVLTEMWWKLLGAP</sequence>
<feature type="domain" description="HTH tetR-type" evidence="5">
    <location>
        <begin position="22"/>
        <end position="82"/>
    </location>
</feature>
<dbReference type="GO" id="GO:0000976">
    <property type="term" value="F:transcription cis-regulatory region binding"/>
    <property type="evidence" value="ECO:0007669"/>
    <property type="project" value="TreeGrafter"/>
</dbReference>
<proteinExistence type="predicted"/>
<evidence type="ECO:0000256" key="3">
    <source>
        <dbReference type="ARBA" id="ARBA00023163"/>
    </source>
</evidence>
<reference evidence="7" key="1">
    <citation type="submission" date="2016-01" db="EMBL/GenBank/DDBJ databases">
        <authorList>
            <person name="Peeters C."/>
        </authorList>
    </citation>
    <scope>NUCLEOTIDE SEQUENCE [LARGE SCALE GENOMIC DNA]</scope>
</reference>
<evidence type="ECO:0000256" key="4">
    <source>
        <dbReference type="PROSITE-ProRule" id="PRU00335"/>
    </source>
</evidence>
<dbReference type="EMBL" id="FCNY02000003">
    <property type="protein sequence ID" value="SAL27251.1"/>
    <property type="molecule type" value="Genomic_DNA"/>
</dbReference>